<keyword evidence="6" id="KW-0675">Receptor</keyword>
<name>A0A1H3UJ27_9BURK</name>
<dbReference type="InterPro" id="IPR038404">
    <property type="entry name" value="TRAP_DctP_sf"/>
</dbReference>
<dbReference type="CDD" id="cd13603">
    <property type="entry name" value="PBP2_TRAP_Siap_TeaA_like"/>
    <property type="match status" value="1"/>
</dbReference>
<dbReference type="GO" id="GO:0055085">
    <property type="term" value="P:transmembrane transport"/>
    <property type="evidence" value="ECO:0007669"/>
    <property type="project" value="InterPro"/>
</dbReference>
<dbReference type="Pfam" id="PF03480">
    <property type="entry name" value="DctP"/>
    <property type="match status" value="1"/>
</dbReference>
<dbReference type="EMBL" id="FNPE01000045">
    <property type="protein sequence ID" value="SDZ61835.1"/>
    <property type="molecule type" value="Genomic_DNA"/>
</dbReference>
<protein>
    <submittedName>
        <fullName evidence="6">Tripartite ATP-independent transporter solute receptor, DctP family</fullName>
    </submittedName>
</protein>
<dbReference type="InterPro" id="IPR018389">
    <property type="entry name" value="DctP_fam"/>
</dbReference>
<accession>A0A1H3UJ27</accession>
<evidence type="ECO:0000256" key="1">
    <source>
        <dbReference type="ARBA" id="ARBA00004196"/>
    </source>
</evidence>
<evidence type="ECO:0000313" key="6">
    <source>
        <dbReference type="EMBL" id="SDZ61835.1"/>
    </source>
</evidence>
<dbReference type="NCBIfam" id="TIGR00787">
    <property type="entry name" value="dctP"/>
    <property type="match status" value="1"/>
</dbReference>
<dbReference type="GeneID" id="94695524"/>
<evidence type="ECO:0000256" key="2">
    <source>
        <dbReference type="ARBA" id="ARBA00009023"/>
    </source>
</evidence>
<dbReference type="Proteomes" id="UP000183417">
    <property type="component" value="Unassembled WGS sequence"/>
</dbReference>
<comment type="similarity">
    <text evidence="2">Belongs to the bacterial solute-binding protein 7 family.</text>
</comment>
<comment type="subcellular location">
    <subcellularLocation>
        <location evidence="1">Cell envelope</location>
    </subcellularLocation>
</comment>
<reference evidence="6 7" key="1">
    <citation type="submission" date="2016-10" db="EMBL/GenBank/DDBJ databases">
        <authorList>
            <person name="de Groot N.N."/>
        </authorList>
    </citation>
    <scope>NUCLEOTIDE SEQUENCE [LARGE SCALE GENOMIC DNA]</scope>
    <source>
        <strain evidence="6 7">LMG 24775</strain>
    </source>
</reference>
<dbReference type="GO" id="GO:0030288">
    <property type="term" value="C:outer membrane-bounded periplasmic space"/>
    <property type="evidence" value="ECO:0007669"/>
    <property type="project" value="InterPro"/>
</dbReference>
<organism evidence="6 7">
    <name type="scientific">Delftia lacustris</name>
    <dbReference type="NCBI Taxonomy" id="558537"/>
    <lineage>
        <taxon>Bacteria</taxon>
        <taxon>Pseudomonadati</taxon>
        <taxon>Pseudomonadota</taxon>
        <taxon>Betaproteobacteria</taxon>
        <taxon>Burkholderiales</taxon>
        <taxon>Comamonadaceae</taxon>
        <taxon>Delftia</taxon>
    </lineage>
</organism>
<dbReference type="NCBIfam" id="NF037995">
    <property type="entry name" value="TRAP_S1"/>
    <property type="match status" value="1"/>
</dbReference>
<feature type="chain" id="PRO_5010267317" evidence="5">
    <location>
        <begin position="25"/>
        <end position="335"/>
    </location>
</feature>
<evidence type="ECO:0000256" key="3">
    <source>
        <dbReference type="ARBA" id="ARBA00022448"/>
    </source>
</evidence>
<sequence length="335" mass="35649">MQSTLFHRTALAACALLLPALACAQAVKLTLGHGAAPDNPRHLASLKFAELVKARSAGRIEVQVAPSAQLGDDAAMVTALRTGALDLSANSQGAVAAAVPEYAAYGMPFLFATPARAFQVLDGPLGRELADKSAAKGMVVLGYWDNGIRHMTNSKRPLRSVDDLKGLKMRTPPDAVLVDIIQALGAEAQQIKFAELYVALQQGVVDGQENPLANFHASKLYEVQKHLALTGHMFQMTPLIMGKRSWDRLPAADRTLLAEAAQEATAYQRQLAREADDRLLDDIRAKGVEVSTIDARAFAQATAKVQDKWLASPAGPYIAKVVKAAGAQSSAGSHP</sequence>
<dbReference type="Gene3D" id="3.40.190.170">
    <property type="entry name" value="Bacterial extracellular solute-binding protein, family 7"/>
    <property type="match status" value="1"/>
</dbReference>
<gene>
    <name evidence="6" type="ORF">SAMN05421547_14534</name>
</gene>
<evidence type="ECO:0000256" key="5">
    <source>
        <dbReference type="SAM" id="SignalP"/>
    </source>
</evidence>
<proteinExistence type="inferred from homology"/>
<keyword evidence="4 5" id="KW-0732">Signal</keyword>
<dbReference type="PIRSF" id="PIRSF006470">
    <property type="entry name" value="DctB"/>
    <property type="match status" value="1"/>
</dbReference>
<feature type="signal peptide" evidence="5">
    <location>
        <begin position="1"/>
        <end position="24"/>
    </location>
</feature>
<evidence type="ECO:0000313" key="7">
    <source>
        <dbReference type="Proteomes" id="UP000183417"/>
    </source>
</evidence>
<dbReference type="PANTHER" id="PTHR33376">
    <property type="match status" value="1"/>
</dbReference>
<keyword evidence="3" id="KW-0813">Transport</keyword>
<dbReference type="PANTHER" id="PTHR33376:SF4">
    <property type="entry name" value="SIALIC ACID-BINDING PERIPLASMIC PROTEIN SIAP"/>
    <property type="match status" value="1"/>
</dbReference>
<dbReference type="AlphaFoldDB" id="A0A1H3UJ27"/>
<evidence type="ECO:0000256" key="4">
    <source>
        <dbReference type="ARBA" id="ARBA00022729"/>
    </source>
</evidence>
<dbReference type="RefSeq" id="WP_074924308.1">
    <property type="nucleotide sequence ID" value="NZ_CP141274.1"/>
</dbReference>
<dbReference type="InterPro" id="IPR004682">
    <property type="entry name" value="TRAP_DctP"/>
</dbReference>